<name>A0ABR9K654_9ACTN</name>
<comment type="caution">
    <text evidence="3">The sequence shown here is derived from an EMBL/GenBank/DDBJ whole genome shotgun (WGS) entry which is preliminary data.</text>
</comment>
<sequence length="169" mass="17764">MRKALAALSVTIAALVATTGCGGDRTEGATPPTTPAPMTPGETGNGTPAGRAEVKVGDTKLGKILVDAEGRTLYLFEKDKDRKSDCYDACAKAWPPYLTTGKPEAGEGAKADLLSTTTRDDGSKQVVYGKWPLYYYQNDKNPGDTTGHDIEGFGAEWYALTPAGKKASG</sequence>
<proteinExistence type="predicted"/>
<feature type="chain" id="PRO_5045793597" evidence="2">
    <location>
        <begin position="23"/>
        <end position="169"/>
    </location>
</feature>
<keyword evidence="4" id="KW-1185">Reference proteome</keyword>
<dbReference type="RefSeq" id="WP_225958372.1">
    <property type="nucleotide sequence ID" value="NZ_BAAASY010000015.1"/>
</dbReference>
<evidence type="ECO:0000256" key="2">
    <source>
        <dbReference type="SAM" id="SignalP"/>
    </source>
</evidence>
<dbReference type="Proteomes" id="UP000661607">
    <property type="component" value="Unassembled WGS sequence"/>
</dbReference>
<dbReference type="EMBL" id="JADBEF010000001">
    <property type="protein sequence ID" value="MBE1557365.1"/>
    <property type="molecule type" value="Genomic_DNA"/>
</dbReference>
<keyword evidence="3" id="KW-0449">Lipoprotein</keyword>
<dbReference type="PROSITE" id="PS51257">
    <property type="entry name" value="PROKAR_LIPOPROTEIN"/>
    <property type="match status" value="1"/>
</dbReference>
<dbReference type="PANTHER" id="PTHR39335">
    <property type="entry name" value="BLL4220 PROTEIN"/>
    <property type="match status" value="1"/>
</dbReference>
<feature type="region of interest" description="Disordered" evidence="1">
    <location>
        <begin position="21"/>
        <end position="52"/>
    </location>
</feature>
<evidence type="ECO:0000313" key="3">
    <source>
        <dbReference type="EMBL" id="MBE1557365.1"/>
    </source>
</evidence>
<dbReference type="PANTHER" id="PTHR39335:SF1">
    <property type="entry name" value="BLL4220 PROTEIN"/>
    <property type="match status" value="1"/>
</dbReference>
<organism evidence="3 4">
    <name type="scientific">Nonomuraea africana</name>
    <dbReference type="NCBI Taxonomy" id="46171"/>
    <lineage>
        <taxon>Bacteria</taxon>
        <taxon>Bacillati</taxon>
        <taxon>Actinomycetota</taxon>
        <taxon>Actinomycetes</taxon>
        <taxon>Streptosporangiales</taxon>
        <taxon>Streptosporangiaceae</taxon>
        <taxon>Nonomuraea</taxon>
    </lineage>
</organism>
<keyword evidence="2" id="KW-0732">Signal</keyword>
<reference evidence="3 4" key="1">
    <citation type="submission" date="2020-10" db="EMBL/GenBank/DDBJ databases">
        <title>Sequencing the genomes of 1000 actinobacteria strains.</title>
        <authorList>
            <person name="Klenk H.-P."/>
        </authorList>
    </citation>
    <scope>NUCLEOTIDE SEQUENCE [LARGE SCALE GENOMIC DNA]</scope>
    <source>
        <strain evidence="3 4">DSM 43748</strain>
    </source>
</reference>
<dbReference type="InterPro" id="IPR005297">
    <property type="entry name" value="Lipoprotein_repeat"/>
</dbReference>
<dbReference type="Pfam" id="PF03640">
    <property type="entry name" value="Lipoprotein_15"/>
    <property type="match status" value="2"/>
</dbReference>
<protein>
    <submittedName>
        <fullName evidence="3">Lipoprotein with Yx(FWY)xxD motif</fullName>
    </submittedName>
</protein>
<feature type="signal peptide" evidence="2">
    <location>
        <begin position="1"/>
        <end position="22"/>
    </location>
</feature>
<evidence type="ECO:0000256" key="1">
    <source>
        <dbReference type="SAM" id="MobiDB-lite"/>
    </source>
</evidence>
<gene>
    <name evidence="3" type="ORF">H4W81_000144</name>
</gene>
<evidence type="ECO:0000313" key="4">
    <source>
        <dbReference type="Proteomes" id="UP000661607"/>
    </source>
</evidence>
<accession>A0ABR9K654</accession>